<feature type="compositionally biased region" description="Basic and acidic residues" evidence="1">
    <location>
        <begin position="23"/>
        <end position="43"/>
    </location>
</feature>
<keyword evidence="3" id="KW-1185">Reference proteome</keyword>
<accession>A0A9D4JPD5</accession>
<feature type="region of interest" description="Disordered" evidence="1">
    <location>
        <begin position="319"/>
        <end position="366"/>
    </location>
</feature>
<dbReference type="AlphaFoldDB" id="A0A9D4JPD5"/>
<feature type="compositionally biased region" description="Polar residues" evidence="1">
    <location>
        <begin position="330"/>
        <end position="340"/>
    </location>
</feature>
<dbReference type="Proteomes" id="UP000828390">
    <property type="component" value="Unassembled WGS sequence"/>
</dbReference>
<comment type="caution">
    <text evidence="2">The sequence shown here is derived from an EMBL/GenBank/DDBJ whole genome shotgun (WGS) entry which is preliminary data.</text>
</comment>
<proteinExistence type="predicted"/>
<reference evidence="2" key="2">
    <citation type="submission" date="2020-11" db="EMBL/GenBank/DDBJ databases">
        <authorList>
            <person name="McCartney M.A."/>
            <person name="Auch B."/>
            <person name="Kono T."/>
            <person name="Mallez S."/>
            <person name="Becker A."/>
            <person name="Gohl D.M."/>
            <person name="Silverstein K.A.T."/>
            <person name="Koren S."/>
            <person name="Bechman K.B."/>
            <person name="Herman A."/>
            <person name="Abrahante J.E."/>
            <person name="Garbe J."/>
        </authorList>
    </citation>
    <scope>NUCLEOTIDE SEQUENCE</scope>
    <source>
        <strain evidence="2">Duluth1</strain>
        <tissue evidence="2">Whole animal</tissue>
    </source>
</reference>
<evidence type="ECO:0000313" key="3">
    <source>
        <dbReference type="Proteomes" id="UP000828390"/>
    </source>
</evidence>
<feature type="region of interest" description="Disordered" evidence="1">
    <location>
        <begin position="15"/>
        <end position="62"/>
    </location>
</feature>
<protein>
    <submittedName>
        <fullName evidence="2">Uncharacterized protein</fullName>
    </submittedName>
</protein>
<reference evidence="2" key="1">
    <citation type="journal article" date="2019" name="bioRxiv">
        <title>The Genome of the Zebra Mussel, Dreissena polymorpha: A Resource for Invasive Species Research.</title>
        <authorList>
            <person name="McCartney M.A."/>
            <person name="Auch B."/>
            <person name="Kono T."/>
            <person name="Mallez S."/>
            <person name="Zhang Y."/>
            <person name="Obille A."/>
            <person name="Becker A."/>
            <person name="Abrahante J.E."/>
            <person name="Garbe J."/>
            <person name="Badalamenti J.P."/>
            <person name="Herman A."/>
            <person name="Mangelson H."/>
            <person name="Liachko I."/>
            <person name="Sullivan S."/>
            <person name="Sone E.D."/>
            <person name="Koren S."/>
            <person name="Silverstein K.A.T."/>
            <person name="Beckman K.B."/>
            <person name="Gohl D.M."/>
        </authorList>
    </citation>
    <scope>NUCLEOTIDE SEQUENCE</scope>
    <source>
        <strain evidence="2">Duluth1</strain>
        <tissue evidence="2">Whole animal</tissue>
    </source>
</reference>
<sequence length="366" mass="41848">MLIAYSDAYSQLRPRNVCRKERRPGARERHSTQRLRWSDDRQGKTQPATPSAHPAEPYAPSYSHESAIRDFAQVQTQRELKPEIAAEVTSQYREPSTIEDIRRSMQRTARVQSALPQRVPAWMLDLDINLDISTADVMPPFDDDEANLKSRASDTFSQRASWTFLDNESDDDTKSVDNIAVPVLSKKSSIKTGDFVTIKASRVGEYSEHIDTTSWPNKNEGKRPMSNTFRIAKPFVTSKTDISESPRRYQGDKKVMSMQQGGIRSTPMQPKSKKYINQMITFHHMRHHDKKIRVAKAAIDSGMPSTFKFALERKRLVDQRLSDSWRRSSENISPGSNRKSQTADRKSTSSNEDKTPRKSSDHTKTR</sequence>
<feature type="compositionally biased region" description="Basic and acidic residues" evidence="1">
    <location>
        <begin position="341"/>
        <end position="366"/>
    </location>
</feature>
<feature type="compositionally biased region" description="Basic and acidic residues" evidence="1">
    <location>
        <begin position="319"/>
        <end position="329"/>
    </location>
</feature>
<evidence type="ECO:0000256" key="1">
    <source>
        <dbReference type="SAM" id="MobiDB-lite"/>
    </source>
</evidence>
<evidence type="ECO:0000313" key="2">
    <source>
        <dbReference type="EMBL" id="KAH3819546.1"/>
    </source>
</evidence>
<name>A0A9D4JPD5_DREPO</name>
<dbReference type="EMBL" id="JAIWYP010000005">
    <property type="protein sequence ID" value="KAH3819546.1"/>
    <property type="molecule type" value="Genomic_DNA"/>
</dbReference>
<gene>
    <name evidence="2" type="ORF">DPMN_121285</name>
</gene>
<organism evidence="2 3">
    <name type="scientific">Dreissena polymorpha</name>
    <name type="common">Zebra mussel</name>
    <name type="synonym">Mytilus polymorpha</name>
    <dbReference type="NCBI Taxonomy" id="45954"/>
    <lineage>
        <taxon>Eukaryota</taxon>
        <taxon>Metazoa</taxon>
        <taxon>Spiralia</taxon>
        <taxon>Lophotrochozoa</taxon>
        <taxon>Mollusca</taxon>
        <taxon>Bivalvia</taxon>
        <taxon>Autobranchia</taxon>
        <taxon>Heteroconchia</taxon>
        <taxon>Euheterodonta</taxon>
        <taxon>Imparidentia</taxon>
        <taxon>Neoheterodontei</taxon>
        <taxon>Myida</taxon>
        <taxon>Dreissenoidea</taxon>
        <taxon>Dreissenidae</taxon>
        <taxon>Dreissena</taxon>
    </lineage>
</organism>
<dbReference type="OrthoDB" id="6151122at2759"/>